<evidence type="ECO:0000313" key="2">
    <source>
        <dbReference type="EMBL" id="OYO18692.1"/>
    </source>
</evidence>
<dbReference type="InterPro" id="IPR005079">
    <property type="entry name" value="Peptidase_C45_hydrolase"/>
</dbReference>
<dbReference type="Proteomes" id="UP000216311">
    <property type="component" value="Unassembled WGS sequence"/>
</dbReference>
<dbReference type="AlphaFoldDB" id="A0A255GT94"/>
<proteinExistence type="predicted"/>
<organism evidence="2 3">
    <name type="scientific">Enemella dayhoffiae</name>
    <dbReference type="NCBI Taxonomy" id="2016507"/>
    <lineage>
        <taxon>Bacteria</taxon>
        <taxon>Bacillati</taxon>
        <taxon>Actinomycetota</taxon>
        <taxon>Actinomycetes</taxon>
        <taxon>Propionibacteriales</taxon>
        <taxon>Propionibacteriaceae</taxon>
        <taxon>Enemella</taxon>
    </lineage>
</organism>
<reference evidence="2 3" key="1">
    <citation type="submission" date="2017-07" db="EMBL/GenBank/DDBJ databases">
        <title>Draft whole genome sequences of clinical Proprionibacteriaceae strains.</title>
        <authorList>
            <person name="Bernier A.-M."/>
            <person name="Bernard K."/>
            <person name="Domingo M.-C."/>
        </authorList>
    </citation>
    <scope>NUCLEOTIDE SEQUENCE [LARGE SCALE GENOMIC DNA]</scope>
    <source>
        <strain evidence="2 3">NML 130396</strain>
    </source>
</reference>
<comment type="caution">
    <text evidence="2">The sequence shown here is derived from an EMBL/GenBank/DDBJ whole genome shotgun (WGS) entry which is preliminary data.</text>
</comment>
<accession>A0A255GT94</accession>
<dbReference type="Gene3D" id="3.60.60.10">
    <property type="entry name" value="Penicillin V Acylase, Chain A"/>
    <property type="match status" value="1"/>
</dbReference>
<dbReference type="Pfam" id="PF03417">
    <property type="entry name" value="AAT"/>
    <property type="match status" value="1"/>
</dbReference>
<evidence type="ECO:0000313" key="3">
    <source>
        <dbReference type="Proteomes" id="UP000216311"/>
    </source>
</evidence>
<dbReference type="InterPro" id="IPR047794">
    <property type="entry name" value="C45_proenzyme-like"/>
</dbReference>
<name>A0A255GT94_9ACTN</name>
<dbReference type="RefSeq" id="WP_094364925.1">
    <property type="nucleotide sequence ID" value="NZ_NMVQ01000043.1"/>
</dbReference>
<dbReference type="NCBIfam" id="NF040521">
    <property type="entry name" value="C45_proenzyme"/>
    <property type="match status" value="1"/>
</dbReference>
<protein>
    <recommendedName>
        <fullName evidence="1">Peptidase C45 hydrolase domain-containing protein</fullName>
    </recommendedName>
</protein>
<gene>
    <name evidence="2" type="ORF">CGZ93_14845</name>
</gene>
<feature type="domain" description="Peptidase C45 hydrolase" evidence="1">
    <location>
        <begin position="111"/>
        <end position="316"/>
    </location>
</feature>
<dbReference type="EMBL" id="NMVQ01000043">
    <property type="protein sequence ID" value="OYO18692.1"/>
    <property type="molecule type" value="Genomic_DNA"/>
</dbReference>
<dbReference type="PANTHER" id="PTHR34180:SF1">
    <property type="entry name" value="BETA-ALANYL-DOPAMINE_CARCININE HYDROLASE"/>
    <property type="match status" value="1"/>
</dbReference>
<sequence length="338" mass="35979">MFEHRDLAGTDWYHASGPRDQAFAELGKACADRIHRVLASAAVMDPIRDRVERSPHFECVLAASRRTPAHAELVALARGADAPIEDLEILNLRGDLGTDGLGCTDVAIATPTGPVVGHNEDGPADFDCVALTLTLEARTPIWVYWTPGMLPANSFVLTGNGLAHGCDAITVTRPADAPGRHFVARGLADCTGLTEATDYLRSNPSAGGFHHALTDWRAGAYAGVEAVAGQTAELPLRNGICWHTNHLPALDGLDTPGQNSLTRAATVAQWRPPDTDPVEWCLTRLAHTPMPEGVNRGSETLGTIVLDCRPNPAELTLAVAGREIVRRPVTELLAPVSG</sequence>
<evidence type="ECO:0000259" key="1">
    <source>
        <dbReference type="Pfam" id="PF03417"/>
    </source>
</evidence>
<keyword evidence="3" id="KW-1185">Reference proteome</keyword>
<dbReference type="PANTHER" id="PTHR34180">
    <property type="entry name" value="PEPTIDASE C45"/>
    <property type="match status" value="1"/>
</dbReference>
<dbReference type="OrthoDB" id="3597608at2"/>
<dbReference type="InterPro" id="IPR047801">
    <property type="entry name" value="Peptidase_C45"/>
</dbReference>